<organism evidence="1 2">
    <name type="scientific">Streptomyces armeniacus</name>
    <dbReference type="NCBI Taxonomy" id="83291"/>
    <lineage>
        <taxon>Bacteria</taxon>
        <taxon>Bacillati</taxon>
        <taxon>Actinomycetota</taxon>
        <taxon>Actinomycetes</taxon>
        <taxon>Kitasatosporales</taxon>
        <taxon>Streptomycetaceae</taxon>
        <taxon>Streptomyces</taxon>
    </lineage>
</organism>
<dbReference type="KEGG" id="sarm:DVA86_18675"/>
<dbReference type="RefSeq" id="WP_208879768.1">
    <property type="nucleotide sequence ID" value="NZ_CP031320.1"/>
</dbReference>
<dbReference type="EMBL" id="CP031320">
    <property type="protein sequence ID" value="AXK34371.1"/>
    <property type="molecule type" value="Genomic_DNA"/>
</dbReference>
<evidence type="ECO:0000313" key="2">
    <source>
        <dbReference type="Proteomes" id="UP000254425"/>
    </source>
</evidence>
<dbReference type="NCBIfam" id="NF038044">
    <property type="entry name" value="act_def_assoc_B"/>
    <property type="match status" value="1"/>
</dbReference>
<name>A0A345XRV5_9ACTN</name>
<dbReference type="Proteomes" id="UP000254425">
    <property type="component" value="Chromosome"/>
</dbReference>
<evidence type="ECO:0008006" key="3">
    <source>
        <dbReference type="Google" id="ProtNLM"/>
    </source>
</evidence>
<accession>A0A345XRV5</accession>
<reference evidence="1 2" key="1">
    <citation type="submission" date="2018-07" db="EMBL/GenBank/DDBJ databases">
        <title>Draft genome of the type strain Streptomyces armeniacus ATCC 15676.</title>
        <authorList>
            <person name="Labana P."/>
            <person name="Gosse J.T."/>
            <person name="Boddy C.N."/>
        </authorList>
    </citation>
    <scope>NUCLEOTIDE SEQUENCE [LARGE SCALE GENOMIC DNA]</scope>
    <source>
        <strain evidence="1 2">ATCC 15676</strain>
    </source>
</reference>
<sequence length="94" mass="10543">MSETRGVREPRDRELRLAGHVRFRELPFCGVLLDTEKSQVHRLSPRAARVLRERLYGAGSTGPYASLITDEPADERTAEAIVTALERAGFVHRA</sequence>
<dbReference type="AlphaFoldDB" id="A0A345XRV5"/>
<keyword evidence="2" id="KW-1185">Reference proteome</keyword>
<gene>
    <name evidence="1" type="ORF">DVA86_18675</name>
</gene>
<evidence type="ECO:0000313" key="1">
    <source>
        <dbReference type="EMBL" id="AXK34371.1"/>
    </source>
</evidence>
<proteinExistence type="predicted"/>
<protein>
    <recommendedName>
        <fullName evidence="3">Mycofactocin biosynthesis chaperone MftB</fullName>
    </recommendedName>
</protein>